<evidence type="ECO:0000313" key="3">
    <source>
        <dbReference type="EMBL" id="SMQ13327.1"/>
    </source>
</evidence>
<dbReference type="EMBL" id="FXUV01000058">
    <property type="protein sequence ID" value="SMQ13327.1"/>
    <property type="molecule type" value="Genomic_DNA"/>
</dbReference>
<dbReference type="PANTHER" id="PTHR24119">
    <property type="entry name" value="ACYL-COA-BINDING DOMAIN-CONTAINING PROTEIN 6"/>
    <property type="match status" value="1"/>
</dbReference>
<evidence type="ECO:0000313" key="4">
    <source>
        <dbReference type="EMBL" id="SNB82103.1"/>
    </source>
</evidence>
<dbReference type="AlphaFoldDB" id="A0A238TDM7"/>
<dbReference type="PROSITE" id="PS50088">
    <property type="entry name" value="ANK_REPEAT"/>
    <property type="match status" value="1"/>
</dbReference>
<dbReference type="OrthoDB" id="6087427at2"/>
<accession>A0A238TDM7</accession>
<dbReference type="PANTHER" id="PTHR24119:SF0">
    <property type="entry name" value="ACYL-COA-BINDING DOMAIN-CONTAINING PROTEIN 6"/>
    <property type="match status" value="1"/>
</dbReference>
<evidence type="ECO:0000313" key="5">
    <source>
        <dbReference type="Proteomes" id="UP000215450"/>
    </source>
</evidence>
<dbReference type="Proteomes" id="UP000215450">
    <property type="component" value="Unassembled WGS sequence"/>
</dbReference>
<dbReference type="Gene3D" id="1.25.40.20">
    <property type="entry name" value="Ankyrin repeat-containing domain"/>
    <property type="match status" value="1"/>
</dbReference>
<evidence type="ECO:0000256" key="2">
    <source>
        <dbReference type="PROSITE-ProRule" id="PRU00023"/>
    </source>
</evidence>
<dbReference type="RefSeq" id="WP_095063295.1">
    <property type="nucleotide sequence ID" value="NZ_CP123447.1"/>
</dbReference>
<dbReference type="SMART" id="SM00248">
    <property type="entry name" value="ANK"/>
    <property type="match status" value="2"/>
</dbReference>
<keyword evidence="5" id="KW-1185">Reference proteome</keyword>
<gene>
    <name evidence="3" type="ORF">KEBURONENSIS_01993</name>
    <name evidence="4" type="ORF">KEBURONENSIS_02008</name>
</gene>
<name>A0A238TDM7_9NEIS</name>
<keyword evidence="1" id="KW-0446">Lipid-binding</keyword>
<dbReference type="PROSITE" id="PS50297">
    <property type="entry name" value="ANK_REP_REGION"/>
    <property type="match status" value="1"/>
</dbReference>
<proteinExistence type="predicted"/>
<evidence type="ECO:0000256" key="1">
    <source>
        <dbReference type="ARBA" id="ARBA00023121"/>
    </source>
</evidence>
<reference evidence="3" key="1">
    <citation type="submission" date="2017-05" db="EMBL/GenBank/DDBJ databases">
        <authorList>
            <person name="Song R."/>
            <person name="Chenine A.L."/>
            <person name="Ruprecht R.M."/>
        </authorList>
    </citation>
    <scope>NUCLEOTIDE SEQUENCE</scope>
    <source>
        <strain evidence="3">Kingella_eburonensis</strain>
    </source>
</reference>
<dbReference type="GO" id="GO:0000062">
    <property type="term" value="F:fatty-acyl-CoA binding"/>
    <property type="evidence" value="ECO:0007669"/>
    <property type="project" value="TreeGrafter"/>
</dbReference>
<reference evidence="4 5" key="2">
    <citation type="submission" date="2017-06" db="EMBL/GenBank/DDBJ databases">
        <authorList>
            <person name="Kim H.J."/>
            <person name="Triplett B.A."/>
        </authorList>
    </citation>
    <scope>NUCLEOTIDE SEQUENCE [LARGE SCALE GENOMIC DNA]</scope>
    <source>
        <strain evidence="4">Kingella_eburonensis</strain>
    </source>
</reference>
<dbReference type="SUPFAM" id="SSF48403">
    <property type="entry name" value="Ankyrin repeat"/>
    <property type="match status" value="1"/>
</dbReference>
<feature type="repeat" description="ANK" evidence="2">
    <location>
        <begin position="77"/>
        <end position="109"/>
    </location>
</feature>
<organism evidence="4 5">
    <name type="scientific">Kingella negevensis</name>
    <dbReference type="NCBI Taxonomy" id="1522312"/>
    <lineage>
        <taxon>Bacteria</taxon>
        <taxon>Pseudomonadati</taxon>
        <taxon>Pseudomonadota</taxon>
        <taxon>Betaproteobacteria</taxon>
        <taxon>Neisseriales</taxon>
        <taxon>Neisseriaceae</taxon>
        <taxon>Kingella</taxon>
    </lineage>
</organism>
<dbReference type="InterPro" id="IPR002110">
    <property type="entry name" value="Ankyrin_rpt"/>
</dbReference>
<dbReference type="Pfam" id="PF12796">
    <property type="entry name" value="Ank_2"/>
    <property type="match status" value="1"/>
</dbReference>
<dbReference type="EMBL" id="FXUV02000063">
    <property type="protein sequence ID" value="SNB82103.1"/>
    <property type="molecule type" value="Genomic_DNA"/>
</dbReference>
<dbReference type="InterPro" id="IPR036770">
    <property type="entry name" value="Ankyrin_rpt-contain_sf"/>
</dbReference>
<keyword evidence="2" id="KW-0040">ANK repeat</keyword>
<sequence>MKHRVEGIDEKIAGANWDGNVEFLRKMSDSGQFNPLKVTPKEQWNYLHKSNLINPSPAETIRFYLDCGVSVNAQDIYGRTPLHYAMQNKNGNAALLLLEAGANPNTPDIDNITPLGMIGYIPERMDVLQAMLNNGGNVHYKNANSDLEIIELLKIMLNEYHMEYLRPIIKLMEKYI</sequence>
<protein>
    <submittedName>
        <fullName evidence="4">Ankyrin repeats (3 copies)</fullName>
    </submittedName>
</protein>